<reference evidence="2" key="1">
    <citation type="submission" date="2018-09" db="EMBL/GenBank/DDBJ databases">
        <authorList>
            <person name="Livingstone P.G."/>
            <person name="Whitworth D.E."/>
        </authorList>
    </citation>
    <scope>NUCLEOTIDE SEQUENCE [LARGE SCALE GENOMIC DNA]</scope>
    <source>
        <strain evidence="2">CA054A</strain>
    </source>
</reference>
<sequence length="86" mass="9250">MRATLIAGLMVVGGLGGCGGVEALEQPAPSTADVRAQVTSCYEVCRAQFGLCMRVAQDDPRERQLCMQEYETCNEHCTPPSGARQE</sequence>
<name>A0A3A8I783_9BACT</name>
<protein>
    <submittedName>
        <fullName evidence="1">Uncharacterized protein</fullName>
    </submittedName>
</protein>
<evidence type="ECO:0000313" key="1">
    <source>
        <dbReference type="EMBL" id="RKG73553.1"/>
    </source>
</evidence>
<comment type="caution">
    <text evidence="1">The sequence shown here is derived from an EMBL/GenBank/DDBJ whole genome shotgun (WGS) entry which is preliminary data.</text>
</comment>
<dbReference type="AlphaFoldDB" id="A0A3A8I783"/>
<proteinExistence type="predicted"/>
<evidence type="ECO:0000313" key="2">
    <source>
        <dbReference type="Proteomes" id="UP000268094"/>
    </source>
</evidence>
<dbReference type="PROSITE" id="PS51257">
    <property type="entry name" value="PROKAR_LIPOPROTEIN"/>
    <property type="match status" value="1"/>
</dbReference>
<dbReference type="RefSeq" id="WP_120545158.1">
    <property type="nucleotide sequence ID" value="NZ_RAVZ01000406.1"/>
</dbReference>
<dbReference type="EMBL" id="RAVZ01000406">
    <property type="protein sequence ID" value="RKG73553.1"/>
    <property type="molecule type" value="Genomic_DNA"/>
</dbReference>
<gene>
    <name evidence="1" type="ORF">D7V88_36270</name>
</gene>
<organism evidence="1 2">
    <name type="scientific">Corallococcus terminator</name>
    <dbReference type="NCBI Taxonomy" id="2316733"/>
    <lineage>
        <taxon>Bacteria</taxon>
        <taxon>Pseudomonadati</taxon>
        <taxon>Myxococcota</taxon>
        <taxon>Myxococcia</taxon>
        <taxon>Myxococcales</taxon>
        <taxon>Cystobacterineae</taxon>
        <taxon>Myxococcaceae</taxon>
        <taxon>Corallococcus</taxon>
    </lineage>
</organism>
<dbReference type="Proteomes" id="UP000268094">
    <property type="component" value="Unassembled WGS sequence"/>
</dbReference>
<keyword evidence="2" id="KW-1185">Reference proteome</keyword>
<accession>A0A3A8I783</accession>